<dbReference type="Gene3D" id="2.30.30.40">
    <property type="entry name" value="SH3 Domains"/>
    <property type="match status" value="1"/>
</dbReference>
<dbReference type="GO" id="GO:0007169">
    <property type="term" value="P:cell surface receptor protein tyrosine kinase signaling pathway"/>
    <property type="evidence" value="ECO:0007669"/>
    <property type="project" value="TreeGrafter"/>
</dbReference>
<evidence type="ECO:0000256" key="3">
    <source>
        <dbReference type="SAM" id="MobiDB-lite"/>
    </source>
</evidence>
<name>A0A8C4NNJ0_EPTBU</name>
<dbReference type="PROSITE" id="PS50002">
    <property type="entry name" value="SH3"/>
    <property type="match status" value="1"/>
</dbReference>
<dbReference type="GO" id="GO:0005886">
    <property type="term" value="C:plasma membrane"/>
    <property type="evidence" value="ECO:0007669"/>
    <property type="project" value="TreeGrafter"/>
</dbReference>
<sequence>MNLEQLAIFDNKAESPDELSFRKGDIVTVLENPPNDLHGWLLCSLRGVQGIAPANRLRVISWEYDNICVARPVAESLSSDQTVYQVPKLQRESENGHGLYDVPVSNNHEDSIYQLPSFQVEPDSSTYQVPKNDIDCTESFYNVPSQPKYAHESKEDVVNGPFKISKPTNKV</sequence>
<dbReference type="PANTHER" id="PTHR10654:SF18">
    <property type="entry name" value="IP17195P"/>
    <property type="match status" value="1"/>
</dbReference>
<feature type="region of interest" description="Disordered" evidence="3">
    <location>
        <begin position="148"/>
        <end position="171"/>
    </location>
</feature>
<proteinExistence type="predicted"/>
<reference evidence="5" key="1">
    <citation type="submission" date="2025-08" db="UniProtKB">
        <authorList>
            <consortium name="Ensembl"/>
        </authorList>
    </citation>
    <scope>IDENTIFICATION</scope>
</reference>
<dbReference type="SUPFAM" id="SSF50044">
    <property type="entry name" value="SH3-domain"/>
    <property type="match status" value="1"/>
</dbReference>
<keyword evidence="6" id="KW-1185">Reference proteome</keyword>
<dbReference type="InterPro" id="IPR036028">
    <property type="entry name" value="SH3-like_dom_sf"/>
</dbReference>
<reference evidence="5" key="2">
    <citation type="submission" date="2025-09" db="UniProtKB">
        <authorList>
            <consortium name="Ensembl"/>
        </authorList>
    </citation>
    <scope>IDENTIFICATION</scope>
</reference>
<evidence type="ECO:0000313" key="6">
    <source>
        <dbReference type="Proteomes" id="UP000694388"/>
    </source>
</evidence>
<dbReference type="FunFam" id="2.30.30.40:FF:000009">
    <property type="entry name" value="Breast cancer anti-estrogen resistance 1"/>
    <property type="match status" value="1"/>
</dbReference>
<protein>
    <recommendedName>
        <fullName evidence="4">SH3 domain-containing protein</fullName>
    </recommendedName>
</protein>
<feature type="domain" description="SH3" evidence="4">
    <location>
        <begin position="1"/>
        <end position="62"/>
    </location>
</feature>
<dbReference type="Pfam" id="PF14604">
    <property type="entry name" value="SH3_9"/>
    <property type="match status" value="1"/>
</dbReference>
<dbReference type="SMART" id="SM00326">
    <property type="entry name" value="SH3"/>
    <property type="match status" value="1"/>
</dbReference>
<evidence type="ECO:0000256" key="2">
    <source>
        <dbReference type="PROSITE-ProRule" id="PRU00192"/>
    </source>
</evidence>
<dbReference type="Proteomes" id="UP000694388">
    <property type="component" value="Unplaced"/>
</dbReference>
<accession>A0A8C4NNJ0</accession>
<organism evidence="5 6">
    <name type="scientific">Eptatretus burgeri</name>
    <name type="common">Inshore hagfish</name>
    <dbReference type="NCBI Taxonomy" id="7764"/>
    <lineage>
        <taxon>Eukaryota</taxon>
        <taxon>Metazoa</taxon>
        <taxon>Chordata</taxon>
        <taxon>Craniata</taxon>
        <taxon>Vertebrata</taxon>
        <taxon>Cyclostomata</taxon>
        <taxon>Myxini</taxon>
        <taxon>Myxiniformes</taxon>
        <taxon>Myxinidae</taxon>
        <taxon>Eptatretinae</taxon>
        <taxon>Eptatretus</taxon>
    </lineage>
</organism>
<dbReference type="AlphaFoldDB" id="A0A8C4NNJ0"/>
<dbReference type="GeneTree" id="ENSGT00950000183008"/>
<dbReference type="PANTHER" id="PTHR10654">
    <property type="entry name" value="CAS SCAFFOLDING PROTEIN"/>
    <property type="match status" value="1"/>
</dbReference>
<dbReference type="InterPro" id="IPR001452">
    <property type="entry name" value="SH3_domain"/>
</dbReference>
<dbReference type="InterPro" id="IPR037362">
    <property type="entry name" value="CAS_fam"/>
</dbReference>
<dbReference type="GO" id="GO:0016477">
    <property type="term" value="P:cell migration"/>
    <property type="evidence" value="ECO:0007669"/>
    <property type="project" value="TreeGrafter"/>
</dbReference>
<dbReference type="GO" id="GO:0005737">
    <property type="term" value="C:cytoplasm"/>
    <property type="evidence" value="ECO:0007669"/>
    <property type="project" value="TreeGrafter"/>
</dbReference>
<evidence type="ECO:0000259" key="4">
    <source>
        <dbReference type="PROSITE" id="PS50002"/>
    </source>
</evidence>
<evidence type="ECO:0000313" key="5">
    <source>
        <dbReference type="Ensembl" id="ENSEBUP00000007014.1"/>
    </source>
</evidence>
<keyword evidence="1 2" id="KW-0728">SH3 domain</keyword>
<evidence type="ECO:0000256" key="1">
    <source>
        <dbReference type="ARBA" id="ARBA00022443"/>
    </source>
</evidence>
<dbReference type="Ensembl" id="ENSEBUT00000007483.1">
    <property type="protein sequence ID" value="ENSEBUP00000007014.1"/>
    <property type="gene ID" value="ENSEBUG00000004589.1"/>
</dbReference>